<comment type="similarity">
    <text evidence="13">Belongs to the polysaccharide monooxygenase AA9 family.</text>
</comment>
<dbReference type="GO" id="GO:0005576">
    <property type="term" value="C:extracellular region"/>
    <property type="evidence" value="ECO:0007669"/>
    <property type="project" value="UniProtKB-SubCell"/>
</dbReference>
<keyword evidence="10" id="KW-1015">Disulfide bond</keyword>
<evidence type="ECO:0000256" key="15">
    <source>
        <dbReference type="ARBA" id="ARBA00047174"/>
    </source>
</evidence>
<name>A0A1Y1Y454_9PLEO</name>
<keyword evidence="6" id="KW-0136">Cellulose degradation</keyword>
<keyword evidence="11" id="KW-0119">Carbohydrate metabolism</keyword>
<evidence type="ECO:0000256" key="5">
    <source>
        <dbReference type="ARBA" id="ARBA00022729"/>
    </source>
</evidence>
<keyword evidence="7" id="KW-0560">Oxidoreductase</keyword>
<keyword evidence="19" id="KW-1185">Reference proteome</keyword>
<keyword evidence="9" id="KW-0503">Monooxygenase</keyword>
<dbReference type="GO" id="GO:0016787">
    <property type="term" value="F:hydrolase activity"/>
    <property type="evidence" value="ECO:0007669"/>
    <property type="project" value="UniProtKB-KW"/>
</dbReference>
<evidence type="ECO:0000259" key="17">
    <source>
        <dbReference type="Pfam" id="PF03443"/>
    </source>
</evidence>
<dbReference type="PANTHER" id="PTHR33353:SF10">
    <property type="entry name" value="ENDO-BETA-1,4-GLUCANASE D"/>
    <property type="match status" value="1"/>
</dbReference>
<evidence type="ECO:0000256" key="6">
    <source>
        <dbReference type="ARBA" id="ARBA00023001"/>
    </source>
</evidence>
<keyword evidence="4" id="KW-0479">Metal-binding</keyword>
<evidence type="ECO:0000256" key="4">
    <source>
        <dbReference type="ARBA" id="ARBA00022723"/>
    </source>
</evidence>
<evidence type="ECO:0000256" key="2">
    <source>
        <dbReference type="ARBA" id="ARBA00004613"/>
    </source>
</evidence>
<sequence length="232" mass="24363">MKLLFPTAATLFAATASAHYTFPALVANGATTQQWQYVRKTTNYQSNGPVTDVTSNQIRCYELSPGTAAPQTMTVKAGDTVGFTAQTSISHPGPLMFYLAKVPSGKTAATFDGSGQVWFKIYEQGAQISSAGMTWASQGAAKVTVPIPKSLPSGDYLFRVEHIGLHSASSAGGAQFYISCAQLTVTDGGSGSPGPLVSFPGAYKASDPGIQINIYYPIPKSYTCPGPKVWTG</sequence>
<comment type="subcellular location">
    <subcellularLocation>
        <location evidence="2">Secreted</location>
    </subcellularLocation>
</comment>
<evidence type="ECO:0000256" key="3">
    <source>
        <dbReference type="ARBA" id="ARBA00022525"/>
    </source>
</evidence>
<dbReference type="OrthoDB" id="5271017at2759"/>
<dbReference type="InterPro" id="IPR049892">
    <property type="entry name" value="AA9"/>
</dbReference>
<dbReference type="Pfam" id="PF03443">
    <property type="entry name" value="AA9"/>
    <property type="match status" value="1"/>
</dbReference>
<evidence type="ECO:0000256" key="13">
    <source>
        <dbReference type="ARBA" id="ARBA00044502"/>
    </source>
</evidence>
<keyword evidence="8" id="KW-0186">Copper</keyword>
<comment type="catalytic activity">
    <reaction evidence="14">
        <text>[(1-&gt;4)-beta-D-glucosyl]n+m + reduced acceptor + O2 = 4-dehydro-beta-D-glucosyl-[(1-&gt;4)-beta-D-glucosyl]n-1 + [(1-&gt;4)-beta-D-glucosyl]m + acceptor + H2O.</text>
        <dbReference type="EC" id="1.14.99.56"/>
    </reaction>
</comment>
<reference evidence="18 19" key="1">
    <citation type="submission" date="2016-07" db="EMBL/GenBank/DDBJ databases">
        <title>Pervasive Adenine N6-methylation of Active Genes in Fungi.</title>
        <authorList>
            <consortium name="DOE Joint Genome Institute"/>
            <person name="Mondo S.J."/>
            <person name="Dannebaum R.O."/>
            <person name="Kuo R.C."/>
            <person name="Labutti K."/>
            <person name="Haridas S."/>
            <person name="Kuo A."/>
            <person name="Salamov A."/>
            <person name="Ahrendt S.R."/>
            <person name="Lipzen A."/>
            <person name="Sullivan W."/>
            <person name="Andreopoulos W.B."/>
            <person name="Clum A."/>
            <person name="Lindquist E."/>
            <person name="Daum C."/>
            <person name="Ramamoorthy G.K."/>
            <person name="Gryganskyi A."/>
            <person name="Culley D."/>
            <person name="Magnuson J.K."/>
            <person name="James T.Y."/>
            <person name="O'Malley M.A."/>
            <person name="Stajich J.E."/>
            <person name="Spatafora J.W."/>
            <person name="Visel A."/>
            <person name="Grigoriev I.V."/>
        </authorList>
    </citation>
    <scope>NUCLEOTIDE SEQUENCE [LARGE SCALE GENOMIC DNA]</scope>
    <source>
        <strain evidence="18 19">CBS 115471</strain>
    </source>
</reference>
<gene>
    <name evidence="18" type="ORF">BCR34DRAFT_500705</name>
</gene>
<accession>A0A1Y1Y454</accession>
<comment type="caution">
    <text evidence="18">The sequence shown here is derived from an EMBL/GenBank/DDBJ whole genome shotgun (WGS) entry which is preliminary data.</text>
</comment>
<evidence type="ECO:0000256" key="10">
    <source>
        <dbReference type="ARBA" id="ARBA00023157"/>
    </source>
</evidence>
<dbReference type="InterPro" id="IPR005103">
    <property type="entry name" value="AA9_LPMO"/>
</dbReference>
<evidence type="ECO:0000313" key="18">
    <source>
        <dbReference type="EMBL" id="ORX92496.1"/>
    </source>
</evidence>
<dbReference type="Gene3D" id="2.70.50.70">
    <property type="match status" value="1"/>
</dbReference>
<dbReference type="CDD" id="cd21175">
    <property type="entry name" value="LPMO_AA9"/>
    <property type="match status" value="1"/>
</dbReference>
<evidence type="ECO:0000256" key="16">
    <source>
        <dbReference type="SAM" id="SignalP"/>
    </source>
</evidence>
<keyword evidence="3" id="KW-0964">Secreted</keyword>
<evidence type="ECO:0000256" key="11">
    <source>
        <dbReference type="ARBA" id="ARBA00023277"/>
    </source>
</evidence>
<evidence type="ECO:0000256" key="9">
    <source>
        <dbReference type="ARBA" id="ARBA00023033"/>
    </source>
</evidence>
<dbReference type="EC" id="1.14.99.56" evidence="15"/>
<dbReference type="GO" id="GO:0004497">
    <property type="term" value="F:monooxygenase activity"/>
    <property type="evidence" value="ECO:0007669"/>
    <property type="project" value="UniProtKB-KW"/>
</dbReference>
<evidence type="ECO:0000313" key="19">
    <source>
        <dbReference type="Proteomes" id="UP000193144"/>
    </source>
</evidence>
<keyword evidence="12" id="KW-0624">Polysaccharide degradation</keyword>
<dbReference type="GO" id="GO:0046872">
    <property type="term" value="F:metal ion binding"/>
    <property type="evidence" value="ECO:0007669"/>
    <property type="project" value="UniProtKB-KW"/>
</dbReference>
<dbReference type="EMBL" id="MCFA01000388">
    <property type="protein sequence ID" value="ORX92496.1"/>
    <property type="molecule type" value="Genomic_DNA"/>
</dbReference>
<keyword evidence="18" id="KW-0378">Hydrolase</keyword>
<evidence type="ECO:0000256" key="8">
    <source>
        <dbReference type="ARBA" id="ARBA00023008"/>
    </source>
</evidence>
<dbReference type="GO" id="GO:0030245">
    <property type="term" value="P:cellulose catabolic process"/>
    <property type="evidence" value="ECO:0007669"/>
    <property type="project" value="UniProtKB-KW"/>
</dbReference>
<proteinExistence type="inferred from homology"/>
<dbReference type="Proteomes" id="UP000193144">
    <property type="component" value="Unassembled WGS sequence"/>
</dbReference>
<keyword evidence="5 16" id="KW-0732">Signal</keyword>
<feature type="signal peptide" evidence="16">
    <location>
        <begin position="1"/>
        <end position="18"/>
    </location>
</feature>
<protein>
    <recommendedName>
        <fullName evidence="15">lytic cellulose monooxygenase (C4-dehydrogenating)</fullName>
        <ecNumber evidence="15">1.14.99.56</ecNumber>
    </recommendedName>
</protein>
<evidence type="ECO:0000256" key="12">
    <source>
        <dbReference type="ARBA" id="ARBA00023326"/>
    </source>
</evidence>
<feature type="domain" description="Auxiliary Activity family 9 catalytic" evidence="17">
    <location>
        <begin position="19"/>
        <end position="222"/>
    </location>
</feature>
<dbReference type="AlphaFoldDB" id="A0A1Y1Y454"/>
<dbReference type="STRING" id="1231657.A0A1Y1Y454"/>
<evidence type="ECO:0000256" key="1">
    <source>
        <dbReference type="ARBA" id="ARBA00001973"/>
    </source>
</evidence>
<comment type="cofactor">
    <cofactor evidence="1">
        <name>Cu(2+)</name>
        <dbReference type="ChEBI" id="CHEBI:29036"/>
    </cofactor>
</comment>
<evidence type="ECO:0000256" key="14">
    <source>
        <dbReference type="ARBA" id="ARBA00045077"/>
    </source>
</evidence>
<dbReference type="PANTHER" id="PTHR33353">
    <property type="entry name" value="PUTATIVE (AFU_ORTHOLOGUE AFUA_1G12560)-RELATED"/>
    <property type="match status" value="1"/>
</dbReference>
<organism evidence="18 19">
    <name type="scientific">Clohesyomyces aquaticus</name>
    <dbReference type="NCBI Taxonomy" id="1231657"/>
    <lineage>
        <taxon>Eukaryota</taxon>
        <taxon>Fungi</taxon>
        <taxon>Dikarya</taxon>
        <taxon>Ascomycota</taxon>
        <taxon>Pezizomycotina</taxon>
        <taxon>Dothideomycetes</taxon>
        <taxon>Pleosporomycetidae</taxon>
        <taxon>Pleosporales</taxon>
        <taxon>Lindgomycetaceae</taxon>
        <taxon>Clohesyomyces</taxon>
    </lineage>
</organism>
<feature type="chain" id="PRO_5012440595" description="lytic cellulose monooxygenase (C4-dehydrogenating)" evidence="16">
    <location>
        <begin position="19"/>
        <end position="232"/>
    </location>
</feature>
<evidence type="ECO:0000256" key="7">
    <source>
        <dbReference type="ARBA" id="ARBA00023002"/>
    </source>
</evidence>